<dbReference type="Gene3D" id="1.25.40.10">
    <property type="entry name" value="Tetratricopeptide repeat domain"/>
    <property type="match status" value="1"/>
</dbReference>
<sequence length="75" mass="8684">MRQNLREKLLSGRRNISWQQNGPIWPQIWTPVMQMYSNRSLCYALLKGEVALADANACINMKPEWPRGYYRAGAA</sequence>
<gene>
    <name evidence="1" type="ORF">IFM89_002195</name>
</gene>
<comment type="caution">
    <text evidence="1">The sequence shown here is derived from an EMBL/GenBank/DDBJ whole genome shotgun (WGS) entry which is preliminary data.</text>
</comment>
<keyword evidence="2" id="KW-1185">Reference proteome</keyword>
<evidence type="ECO:0000313" key="1">
    <source>
        <dbReference type="EMBL" id="KAF9612599.1"/>
    </source>
</evidence>
<name>A0A835I8M2_9MAGN</name>
<dbReference type="OrthoDB" id="412869at2759"/>
<organism evidence="1 2">
    <name type="scientific">Coptis chinensis</name>
    <dbReference type="NCBI Taxonomy" id="261450"/>
    <lineage>
        <taxon>Eukaryota</taxon>
        <taxon>Viridiplantae</taxon>
        <taxon>Streptophyta</taxon>
        <taxon>Embryophyta</taxon>
        <taxon>Tracheophyta</taxon>
        <taxon>Spermatophyta</taxon>
        <taxon>Magnoliopsida</taxon>
        <taxon>Ranunculales</taxon>
        <taxon>Ranunculaceae</taxon>
        <taxon>Coptidoideae</taxon>
        <taxon>Coptis</taxon>
    </lineage>
</organism>
<protein>
    <submittedName>
        <fullName evidence="1">Uncharacterized protein</fullName>
    </submittedName>
</protein>
<dbReference type="SUPFAM" id="SSF48452">
    <property type="entry name" value="TPR-like"/>
    <property type="match status" value="1"/>
</dbReference>
<evidence type="ECO:0000313" key="2">
    <source>
        <dbReference type="Proteomes" id="UP000631114"/>
    </source>
</evidence>
<dbReference type="Proteomes" id="UP000631114">
    <property type="component" value="Unassembled WGS sequence"/>
</dbReference>
<dbReference type="AlphaFoldDB" id="A0A835I8M2"/>
<accession>A0A835I8M2</accession>
<proteinExistence type="predicted"/>
<reference evidence="1 2" key="1">
    <citation type="submission" date="2020-10" db="EMBL/GenBank/DDBJ databases">
        <title>The Coptis chinensis genome and diversification of protoberbering-type alkaloids.</title>
        <authorList>
            <person name="Wang B."/>
            <person name="Shu S."/>
            <person name="Song C."/>
            <person name="Liu Y."/>
        </authorList>
    </citation>
    <scope>NUCLEOTIDE SEQUENCE [LARGE SCALE GENOMIC DNA]</scope>
    <source>
        <strain evidence="1">HL-2020</strain>
        <tissue evidence="1">Leaf</tissue>
    </source>
</reference>
<dbReference type="InterPro" id="IPR011990">
    <property type="entry name" value="TPR-like_helical_dom_sf"/>
</dbReference>
<dbReference type="EMBL" id="JADFTS010000003">
    <property type="protein sequence ID" value="KAF9612599.1"/>
    <property type="molecule type" value="Genomic_DNA"/>
</dbReference>